<dbReference type="Proteomes" id="UP000887564">
    <property type="component" value="Unplaced"/>
</dbReference>
<proteinExistence type="predicted"/>
<keyword evidence="1" id="KW-0732">Signal</keyword>
<organism evidence="2 3">
    <name type="scientific">Parascaris equorum</name>
    <name type="common">Equine roundworm</name>
    <dbReference type="NCBI Taxonomy" id="6256"/>
    <lineage>
        <taxon>Eukaryota</taxon>
        <taxon>Metazoa</taxon>
        <taxon>Ecdysozoa</taxon>
        <taxon>Nematoda</taxon>
        <taxon>Chromadorea</taxon>
        <taxon>Rhabditida</taxon>
        <taxon>Spirurina</taxon>
        <taxon>Ascaridomorpha</taxon>
        <taxon>Ascaridoidea</taxon>
        <taxon>Ascarididae</taxon>
        <taxon>Parascaris</taxon>
    </lineage>
</organism>
<keyword evidence="2" id="KW-1185">Reference proteome</keyword>
<feature type="signal peptide" evidence="1">
    <location>
        <begin position="1"/>
        <end position="15"/>
    </location>
</feature>
<evidence type="ECO:0000313" key="3">
    <source>
        <dbReference type="WBParaSite" id="PEQ_0000000501-mRNA-1"/>
    </source>
</evidence>
<dbReference type="WBParaSite" id="PEQ_0000000501-mRNA-1">
    <property type="protein sequence ID" value="PEQ_0000000501-mRNA-1"/>
    <property type="gene ID" value="PEQ_0000000501"/>
</dbReference>
<evidence type="ECO:0000256" key="1">
    <source>
        <dbReference type="SAM" id="SignalP"/>
    </source>
</evidence>
<dbReference type="AlphaFoldDB" id="A0A914R052"/>
<name>A0A914R052_PAREQ</name>
<evidence type="ECO:0000313" key="2">
    <source>
        <dbReference type="Proteomes" id="UP000887564"/>
    </source>
</evidence>
<accession>A0A914R052</accession>
<reference evidence="3" key="1">
    <citation type="submission" date="2022-11" db="UniProtKB">
        <authorList>
            <consortium name="WormBaseParasite"/>
        </authorList>
    </citation>
    <scope>IDENTIFICATION</scope>
</reference>
<sequence length="72" mass="7910">MVCSALLFKVVPIFASPNNLVMTGEELNVMATKGRYGKKALLLLVGKYDPFTTNEFISMLEKDAAIRSLSNV</sequence>
<feature type="chain" id="PRO_5036995472" evidence="1">
    <location>
        <begin position="16"/>
        <end position="72"/>
    </location>
</feature>
<protein>
    <submittedName>
        <fullName evidence="3">Uncharacterized protein</fullName>
    </submittedName>
</protein>